<gene>
    <name evidence="1" type="ORF">ROSINTL182_09526</name>
</gene>
<protein>
    <submittedName>
        <fullName evidence="1">Uncharacterized protein</fullName>
    </submittedName>
</protein>
<dbReference type="AlphaFoldDB" id="C7GHV5"/>
<evidence type="ECO:0000313" key="1">
    <source>
        <dbReference type="EMBL" id="EEU98599.1"/>
    </source>
</evidence>
<feature type="non-terminal residue" evidence="1">
    <location>
        <position position="1"/>
    </location>
</feature>
<feature type="non-terminal residue" evidence="1">
    <location>
        <position position="56"/>
    </location>
</feature>
<accession>C7GHV5</accession>
<evidence type="ECO:0000313" key="2">
    <source>
        <dbReference type="Proteomes" id="UP000004828"/>
    </source>
</evidence>
<dbReference type="HOGENOM" id="CLU_3001351_0_0_9"/>
<reference evidence="1 2" key="1">
    <citation type="submission" date="2009-08" db="EMBL/GenBank/DDBJ databases">
        <authorList>
            <person name="Weinstock G."/>
            <person name="Sodergren E."/>
            <person name="Clifton S."/>
            <person name="Fulton L."/>
            <person name="Fulton B."/>
            <person name="Courtney L."/>
            <person name="Fronick C."/>
            <person name="Harrison M."/>
            <person name="Strong C."/>
            <person name="Farmer C."/>
            <person name="Delahaunty K."/>
            <person name="Markovic C."/>
            <person name="Hall O."/>
            <person name="Minx P."/>
            <person name="Tomlinson C."/>
            <person name="Mitreva M."/>
            <person name="Nelson J."/>
            <person name="Hou S."/>
            <person name="Wollam A."/>
            <person name="Pepin K.H."/>
            <person name="Johnson M."/>
            <person name="Bhonagiri V."/>
            <person name="Nash W.E."/>
            <person name="Warren W."/>
            <person name="Chinwalla A."/>
            <person name="Mardis E.R."/>
            <person name="Wilson R.K."/>
        </authorList>
    </citation>
    <scope>NUCLEOTIDE SEQUENCE [LARGE SCALE GENOMIC DNA]</scope>
    <source>
        <strain evidence="1 2">L1-82</strain>
    </source>
</reference>
<dbReference type="EMBL" id="ABYJ02000318">
    <property type="protein sequence ID" value="EEU98599.1"/>
    <property type="molecule type" value="Genomic_DNA"/>
</dbReference>
<proteinExistence type="predicted"/>
<comment type="caution">
    <text evidence="1">The sequence shown here is derived from an EMBL/GenBank/DDBJ whole genome shotgun (WGS) entry which is preliminary data.</text>
</comment>
<name>C7GHV5_9FIRM</name>
<dbReference type="Proteomes" id="UP000004828">
    <property type="component" value="Unassembled WGS sequence"/>
</dbReference>
<organism evidence="1 2">
    <name type="scientific">Roseburia intestinalis L1-82</name>
    <dbReference type="NCBI Taxonomy" id="536231"/>
    <lineage>
        <taxon>Bacteria</taxon>
        <taxon>Bacillati</taxon>
        <taxon>Bacillota</taxon>
        <taxon>Clostridia</taxon>
        <taxon>Lachnospirales</taxon>
        <taxon>Lachnospiraceae</taxon>
        <taxon>Roseburia</taxon>
    </lineage>
</organism>
<sequence>GKVQMITYLRSTVRTIAVFAGQFIFDCFCYFEIREIFFFFAGAFFPFVRWNHDFLF</sequence>